<name>A0ABN2KL02_9MICC</name>
<evidence type="ECO:0000256" key="1">
    <source>
        <dbReference type="SAM" id="Phobius"/>
    </source>
</evidence>
<reference evidence="2 3" key="1">
    <citation type="journal article" date="2019" name="Int. J. Syst. Evol. Microbiol.">
        <title>The Global Catalogue of Microorganisms (GCM) 10K type strain sequencing project: providing services to taxonomists for standard genome sequencing and annotation.</title>
        <authorList>
            <consortium name="The Broad Institute Genomics Platform"/>
            <consortium name="The Broad Institute Genome Sequencing Center for Infectious Disease"/>
            <person name="Wu L."/>
            <person name="Ma J."/>
        </authorList>
    </citation>
    <scope>NUCLEOTIDE SEQUENCE [LARGE SCALE GENOMIC DNA]</scope>
    <source>
        <strain evidence="2 3">JCM 14735</strain>
    </source>
</reference>
<organism evidence="2 3">
    <name type="scientific">Kocuria aegyptia</name>
    <dbReference type="NCBI Taxonomy" id="330943"/>
    <lineage>
        <taxon>Bacteria</taxon>
        <taxon>Bacillati</taxon>
        <taxon>Actinomycetota</taxon>
        <taxon>Actinomycetes</taxon>
        <taxon>Micrococcales</taxon>
        <taxon>Micrococcaceae</taxon>
        <taxon>Kocuria</taxon>
    </lineage>
</organism>
<gene>
    <name evidence="2" type="ORF">GCM10009767_16210</name>
</gene>
<keyword evidence="1" id="KW-1133">Transmembrane helix</keyword>
<feature type="transmembrane region" description="Helical" evidence="1">
    <location>
        <begin position="51"/>
        <end position="67"/>
    </location>
</feature>
<sequence>MPVTAWKAMSTPAPDQRARAVARQRRITRVGLAVLTTVLFVAAISFRELEFITAALLTGVAGVALDVRQTKKLARTRAQP</sequence>
<evidence type="ECO:0000313" key="3">
    <source>
        <dbReference type="Proteomes" id="UP001501204"/>
    </source>
</evidence>
<proteinExistence type="predicted"/>
<keyword evidence="1" id="KW-0472">Membrane</keyword>
<keyword evidence="1" id="KW-0812">Transmembrane</keyword>
<keyword evidence="3" id="KW-1185">Reference proteome</keyword>
<evidence type="ECO:0000313" key="2">
    <source>
        <dbReference type="EMBL" id="GAA1757659.1"/>
    </source>
</evidence>
<feature type="transmembrane region" description="Helical" evidence="1">
    <location>
        <begin position="27"/>
        <end position="45"/>
    </location>
</feature>
<accession>A0ABN2KL02</accession>
<dbReference type="EMBL" id="BAAAOA010000017">
    <property type="protein sequence ID" value="GAA1757659.1"/>
    <property type="molecule type" value="Genomic_DNA"/>
</dbReference>
<protein>
    <submittedName>
        <fullName evidence="2">Uncharacterized protein</fullName>
    </submittedName>
</protein>
<dbReference type="Proteomes" id="UP001501204">
    <property type="component" value="Unassembled WGS sequence"/>
</dbReference>
<comment type="caution">
    <text evidence="2">The sequence shown here is derived from an EMBL/GenBank/DDBJ whole genome shotgun (WGS) entry which is preliminary data.</text>
</comment>